<dbReference type="GO" id="GO:0050334">
    <property type="term" value="F:thiaminase activity"/>
    <property type="evidence" value="ECO:0007669"/>
    <property type="project" value="UniProtKB-EC"/>
</dbReference>
<dbReference type="EMBL" id="PXYV01000006">
    <property type="protein sequence ID" value="PSR23322.1"/>
    <property type="molecule type" value="Genomic_DNA"/>
</dbReference>
<dbReference type="PANTHER" id="PTHR43198">
    <property type="entry name" value="BIFUNCTIONAL TH2 PROTEIN"/>
    <property type="match status" value="1"/>
</dbReference>
<evidence type="ECO:0000256" key="2">
    <source>
        <dbReference type="ARBA" id="ARBA00004948"/>
    </source>
</evidence>
<comment type="catalytic activity">
    <reaction evidence="1 9">
        <text>4-amino-5-aminomethyl-2-methylpyrimidine + H2O = 4-amino-5-hydroxymethyl-2-methylpyrimidine + NH4(+)</text>
        <dbReference type="Rhea" id="RHEA:31799"/>
        <dbReference type="ChEBI" id="CHEBI:15377"/>
        <dbReference type="ChEBI" id="CHEBI:16892"/>
        <dbReference type="ChEBI" id="CHEBI:28938"/>
        <dbReference type="ChEBI" id="CHEBI:63416"/>
        <dbReference type="EC" id="3.5.99.2"/>
    </reaction>
</comment>
<protein>
    <recommendedName>
        <fullName evidence="6 9">Aminopyrimidine aminohydrolase</fullName>
        <ecNumber evidence="5 9">3.5.99.2</ecNumber>
    </recommendedName>
</protein>
<comment type="subunit">
    <text evidence="4">Homotetramer.</text>
</comment>
<dbReference type="Proteomes" id="UP000241848">
    <property type="component" value="Unassembled WGS sequence"/>
</dbReference>
<comment type="caution">
    <text evidence="11">The sequence shown here is derived from an EMBL/GenBank/DDBJ whole genome shotgun (WGS) entry which is preliminary data.</text>
</comment>
<evidence type="ECO:0000313" key="11">
    <source>
        <dbReference type="EMBL" id="PSR23322.1"/>
    </source>
</evidence>
<evidence type="ECO:0000256" key="6">
    <source>
        <dbReference type="ARBA" id="ARBA00013647"/>
    </source>
</evidence>
<keyword evidence="7 9" id="KW-0784">Thiamine biosynthesis</keyword>
<evidence type="ECO:0000256" key="7">
    <source>
        <dbReference type="ARBA" id="ARBA00022977"/>
    </source>
</evidence>
<evidence type="ECO:0000256" key="1">
    <source>
        <dbReference type="ARBA" id="ARBA00001881"/>
    </source>
</evidence>
<dbReference type="InterPro" id="IPR050967">
    <property type="entry name" value="Thiamine_Salvage_TenA"/>
</dbReference>
<dbReference type="NCBIfam" id="TIGR04306">
    <property type="entry name" value="salvage_TenA"/>
    <property type="match status" value="1"/>
</dbReference>
<dbReference type="Pfam" id="PF03070">
    <property type="entry name" value="TENA_THI-4"/>
    <property type="match status" value="1"/>
</dbReference>
<evidence type="ECO:0000256" key="4">
    <source>
        <dbReference type="ARBA" id="ARBA00011881"/>
    </source>
</evidence>
<evidence type="ECO:0000256" key="5">
    <source>
        <dbReference type="ARBA" id="ARBA00012684"/>
    </source>
</evidence>
<dbReference type="GO" id="GO:0009228">
    <property type="term" value="P:thiamine biosynthetic process"/>
    <property type="evidence" value="ECO:0007669"/>
    <property type="project" value="UniProtKB-KW"/>
</dbReference>
<dbReference type="UniPathway" id="UPA00060"/>
<comment type="function">
    <text evidence="9">Catalyzes an amino-pyrimidine hydrolysis reaction at the C5' of the pyrimidine moiety of thiamine compounds, a reaction that is part of a thiamine salvage pathway.</text>
</comment>
<dbReference type="AlphaFoldDB" id="A0A2T2WM58"/>
<dbReference type="EC" id="3.5.99.2" evidence="5 9"/>
<dbReference type="GO" id="GO:0009229">
    <property type="term" value="P:thiamine diphosphate biosynthetic process"/>
    <property type="evidence" value="ECO:0007669"/>
    <property type="project" value="UniProtKB-UniPathway"/>
</dbReference>
<dbReference type="Gene3D" id="1.20.910.10">
    <property type="entry name" value="Heme oxygenase-like"/>
    <property type="match status" value="1"/>
</dbReference>
<proteinExistence type="inferred from homology"/>
<reference evidence="11 12" key="1">
    <citation type="journal article" date="2014" name="BMC Genomics">
        <title>Comparison of environmental and isolate Sulfobacillus genomes reveals diverse carbon, sulfur, nitrogen, and hydrogen metabolisms.</title>
        <authorList>
            <person name="Justice N.B."/>
            <person name="Norman A."/>
            <person name="Brown C.T."/>
            <person name="Singh A."/>
            <person name="Thomas B.C."/>
            <person name="Banfield J.F."/>
        </authorList>
    </citation>
    <scope>NUCLEOTIDE SEQUENCE [LARGE SCALE GENOMIC DNA]</scope>
    <source>
        <strain evidence="11">AMDSBA3</strain>
    </source>
</reference>
<dbReference type="GO" id="GO:0005829">
    <property type="term" value="C:cytosol"/>
    <property type="evidence" value="ECO:0007669"/>
    <property type="project" value="TreeGrafter"/>
</dbReference>
<dbReference type="PANTHER" id="PTHR43198:SF2">
    <property type="entry name" value="SI:CH1073-67J19.1-RELATED"/>
    <property type="match status" value="1"/>
</dbReference>
<gene>
    <name evidence="11" type="primary">tenA</name>
    <name evidence="11" type="ORF">C7B45_03095</name>
</gene>
<evidence type="ECO:0000259" key="10">
    <source>
        <dbReference type="Pfam" id="PF03070"/>
    </source>
</evidence>
<dbReference type="InterPro" id="IPR016084">
    <property type="entry name" value="Haem_Oase-like_multi-hlx"/>
</dbReference>
<comment type="catalytic activity">
    <reaction evidence="8 9">
        <text>thiamine + H2O = 5-(2-hydroxyethyl)-4-methylthiazole + 4-amino-5-hydroxymethyl-2-methylpyrimidine + H(+)</text>
        <dbReference type="Rhea" id="RHEA:17509"/>
        <dbReference type="ChEBI" id="CHEBI:15377"/>
        <dbReference type="ChEBI" id="CHEBI:15378"/>
        <dbReference type="ChEBI" id="CHEBI:16892"/>
        <dbReference type="ChEBI" id="CHEBI:17957"/>
        <dbReference type="ChEBI" id="CHEBI:18385"/>
        <dbReference type="EC" id="3.5.99.2"/>
    </reaction>
</comment>
<dbReference type="InterPro" id="IPR027574">
    <property type="entry name" value="Thiaminase_II"/>
</dbReference>
<comment type="pathway">
    <text evidence="2 9">Cofactor biosynthesis; thiamine diphosphate biosynthesis.</text>
</comment>
<dbReference type="CDD" id="cd19360">
    <property type="entry name" value="TenA_C_SaTenA-like"/>
    <property type="match status" value="1"/>
</dbReference>
<evidence type="ECO:0000256" key="3">
    <source>
        <dbReference type="ARBA" id="ARBA00010264"/>
    </source>
</evidence>
<comment type="similarity">
    <text evidence="3 9">Belongs to the TenA family.</text>
</comment>
<evidence type="ECO:0000313" key="12">
    <source>
        <dbReference type="Proteomes" id="UP000241848"/>
    </source>
</evidence>
<sequence>MLASTIEEASFMSLAASLREAQEPLYQAIRRHPFVEGLAAGTLPPAAAIFYVQQDVQYLATYARMFAVAMSQAQDLGQMKRLADHMTVLLEGELLPHQCLCRAARVSYEDLTRDAVPVAPAAHHYAQHMWATGSRGILAQTIAAILPCHWVYVDLGRDLAQEVKPDADHPFRDWIAFYAKSSMRTALEDLCDLLEESSGARCDSGIAQAFEISFAMEYRFFEMAWHQTGWRSFERVEGTL</sequence>
<dbReference type="SUPFAM" id="SSF48613">
    <property type="entry name" value="Heme oxygenase-like"/>
    <property type="match status" value="1"/>
</dbReference>
<organism evidence="11 12">
    <name type="scientific">Sulfobacillus acidophilus</name>
    <dbReference type="NCBI Taxonomy" id="53633"/>
    <lineage>
        <taxon>Bacteria</taxon>
        <taxon>Bacillati</taxon>
        <taxon>Bacillota</taxon>
        <taxon>Clostridia</taxon>
        <taxon>Eubacteriales</taxon>
        <taxon>Clostridiales Family XVII. Incertae Sedis</taxon>
        <taxon>Sulfobacillus</taxon>
    </lineage>
</organism>
<name>A0A2T2WM58_9FIRM</name>
<evidence type="ECO:0000256" key="8">
    <source>
        <dbReference type="ARBA" id="ARBA00048337"/>
    </source>
</evidence>
<accession>A0A2T2WM58</accession>
<dbReference type="InterPro" id="IPR004305">
    <property type="entry name" value="Thiaminase-2/PQQC"/>
</dbReference>
<evidence type="ECO:0000256" key="9">
    <source>
        <dbReference type="RuleBase" id="RU363093"/>
    </source>
</evidence>
<feature type="domain" description="Thiaminase-2/PQQC" evidence="10">
    <location>
        <begin position="23"/>
        <end position="226"/>
    </location>
</feature>
<keyword evidence="9" id="KW-0378">Hydrolase</keyword>